<dbReference type="Pfam" id="PF00498">
    <property type="entry name" value="FHA"/>
    <property type="match status" value="1"/>
</dbReference>
<dbReference type="InterPro" id="IPR000253">
    <property type="entry name" value="FHA_dom"/>
</dbReference>
<dbReference type="KEGG" id="caa:Caka_0265"/>
<dbReference type="HOGENOM" id="CLU_1591739_0_0_0"/>
<dbReference type="PROSITE" id="PS50006">
    <property type="entry name" value="FHA_DOMAIN"/>
    <property type="match status" value="1"/>
</dbReference>
<evidence type="ECO:0000313" key="3">
    <source>
        <dbReference type="Proteomes" id="UP000000925"/>
    </source>
</evidence>
<sequence>MAIFRNLLRKQSWQADDHAGSAVLSADEIHDAIESAESLDSELAEVWLEPDSEYTQAQSLLSKRQLVDRIFRIGRRGAFANTGAVDQLDYALAQNEPYTISKLHCELELRPTGVLVRDLGSRYGTKVNDLRLGERFSGKQSIALTKGRHCLVLGPRGSRFRFVIEVK</sequence>
<dbReference type="CDD" id="cd00060">
    <property type="entry name" value="FHA"/>
    <property type="match status" value="1"/>
</dbReference>
<organism evidence="2 3">
    <name type="scientific">Coraliomargarita akajimensis (strain DSM 45221 / IAM 15411 / JCM 23193 / KCTC 12865 / 04OKA010-24)</name>
    <dbReference type="NCBI Taxonomy" id="583355"/>
    <lineage>
        <taxon>Bacteria</taxon>
        <taxon>Pseudomonadati</taxon>
        <taxon>Verrucomicrobiota</taxon>
        <taxon>Opitutia</taxon>
        <taxon>Puniceicoccales</taxon>
        <taxon>Coraliomargaritaceae</taxon>
        <taxon>Coraliomargarita</taxon>
    </lineage>
</organism>
<dbReference type="SMART" id="SM00240">
    <property type="entry name" value="FHA"/>
    <property type="match status" value="1"/>
</dbReference>
<accession>D5ELW6</accession>
<reference evidence="2 3" key="1">
    <citation type="journal article" date="2010" name="Stand. Genomic Sci.">
        <title>Complete genome sequence of Coraliomargarita akajimensis type strain (04OKA010-24).</title>
        <authorList>
            <person name="Mavromatis K."/>
            <person name="Abt B."/>
            <person name="Brambilla E."/>
            <person name="Lapidus A."/>
            <person name="Copeland A."/>
            <person name="Deshpande S."/>
            <person name="Nolan M."/>
            <person name="Lucas S."/>
            <person name="Tice H."/>
            <person name="Cheng J.F."/>
            <person name="Han C."/>
            <person name="Detter J.C."/>
            <person name="Woyke T."/>
            <person name="Goodwin L."/>
            <person name="Pitluck S."/>
            <person name="Held B."/>
            <person name="Brettin T."/>
            <person name="Tapia R."/>
            <person name="Ivanova N."/>
            <person name="Mikhailova N."/>
            <person name="Pati A."/>
            <person name="Liolios K."/>
            <person name="Chen A."/>
            <person name="Palaniappan K."/>
            <person name="Land M."/>
            <person name="Hauser L."/>
            <person name="Chang Y.J."/>
            <person name="Jeffries C.D."/>
            <person name="Rohde M."/>
            <person name="Goker M."/>
            <person name="Bristow J."/>
            <person name="Eisen J.A."/>
            <person name="Markowitz V."/>
            <person name="Hugenholtz P."/>
            <person name="Klenk H.P."/>
            <person name="Kyrpides N.C."/>
        </authorList>
    </citation>
    <scope>NUCLEOTIDE SEQUENCE [LARGE SCALE GENOMIC DNA]</scope>
    <source>
        <strain evidence="3">DSM 45221 / IAM 15411 / JCM 23193 / KCTC 12865</strain>
    </source>
</reference>
<evidence type="ECO:0000313" key="2">
    <source>
        <dbReference type="EMBL" id="ADE53291.1"/>
    </source>
</evidence>
<feature type="domain" description="FHA" evidence="1">
    <location>
        <begin position="71"/>
        <end position="132"/>
    </location>
</feature>
<dbReference type="RefSeq" id="WP_013042017.1">
    <property type="nucleotide sequence ID" value="NC_014008.1"/>
</dbReference>
<dbReference type="STRING" id="583355.Caka_0265"/>
<dbReference type="InterPro" id="IPR008984">
    <property type="entry name" value="SMAD_FHA_dom_sf"/>
</dbReference>
<proteinExistence type="predicted"/>
<dbReference type="AlphaFoldDB" id="D5ELW6"/>
<dbReference type="Gene3D" id="2.60.200.20">
    <property type="match status" value="1"/>
</dbReference>
<evidence type="ECO:0000259" key="1">
    <source>
        <dbReference type="PROSITE" id="PS50006"/>
    </source>
</evidence>
<keyword evidence="3" id="KW-1185">Reference proteome</keyword>
<dbReference type="SUPFAM" id="SSF49879">
    <property type="entry name" value="SMAD/FHA domain"/>
    <property type="match status" value="1"/>
</dbReference>
<dbReference type="eggNOG" id="COG1716">
    <property type="taxonomic scope" value="Bacteria"/>
</dbReference>
<dbReference type="OrthoDB" id="283378at2"/>
<gene>
    <name evidence="2" type="ordered locus">Caka_0265</name>
</gene>
<dbReference type="EMBL" id="CP001998">
    <property type="protein sequence ID" value="ADE53291.1"/>
    <property type="molecule type" value="Genomic_DNA"/>
</dbReference>
<name>D5ELW6_CORAD</name>
<dbReference type="Proteomes" id="UP000000925">
    <property type="component" value="Chromosome"/>
</dbReference>
<protein>
    <submittedName>
        <fullName evidence="2">Forkhead-associated protein</fullName>
    </submittedName>
</protein>